<evidence type="ECO:0000313" key="2">
    <source>
        <dbReference type="Proteomes" id="UP000703269"/>
    </source>
</evidence>
<name>A0A9P3LFA9_9APHY</name>
<evidence type="ECO:0000313" key="1">
    <source>
        <dbReference type="EMBL" id="GJE92428.1"/>
    </source>
</evidence>
<keyword evidence="2" id="KW-1185">Reference proteome</keyword>
<organism evidence="1 2">
    <name type="scientific">Phanerochaete sordida</name>
    <dbReference type="NCBI Taxonomy" id="48140"/>
    <lineage>
        <taxon>Eukaryota</taxon>
        <taxon>Fungi</taxon>
        <taxon>Dikarya</taxon>
        <taxon>Basidiomycota</taxon>
        <taxon>Agaricomycotina</taxon>
        <taxon>Agaricomycetes</taxon>
        <taxon>Polyporales</taxon>
        <taxon>Phanerochaetaceae</taxon>
        <taxon>Phanerochaete</taxon>
    </lineage>
</organism>
<protein>
    <submittedName>
        <fullName evidence="1">Uncharacterized protein</fullName>
    </submittedName>
</protein>
<dbReference type="Proteomes" id="UP000703269">
    <property type="component" value="Unassembled WGS sequence"/>
</dbReference>
<gene>
    <name evidence="1" type="ORF">PsYK624_085820</name>
</gene>
<reference evidence="1 2" key="1">
    <citation type="submission" date="2021-08" db="EMBL/GenBank/DDBJ databases">
        <title>Draft Genome Sequence of Phanerochaete sordida strain YK-624.</title>
        <authorList>
            <person name="Mori T."/>
            <person name="Dohra H."/>
            <person name="Suzuki T."/>
            <person name="Kawagishi H."/>
            <person name="Hirai H."/>
        </authorList>
    </citation>
    <scope>NUCLEOTIDE SEQUENCE [LARGE SCALE GENOMIC DNA]</scope>
    <source>
        <strain evidence="1 2">YK-624</strain>
    </source>
</reference>
<comment type="caution">
    <text evidence="1">The sequence shown here is derived from an EMBL/GenBank/DDBJ whole genome shotgun (WGS) entry which is preliminary data.</text>
</comment>
<proteinExistence type="predicted"/>
<sequence length="129" mass="13631">MDEPWHRTQSPPCTARERRGGLAAAKGPAVNCWSLRAGDGGGPGHTASLRPCPNVVASEQAYRICLPGAPLQIARLELAGEAAAHDLLRLSGHGLVKGVRCSEVAGTQRRIVPTATALFCVWRRASRTG</sequence>
<dbReference type="EMBL" id="BPQB01000026">
    <property type="protein sequence ID" value="GJE92428.1"/>
    <property type="molecule type" value="Genomic_DNA"/>
</dbReference>
<dbReference type="AlphaFoldDB" id="A0A9P3LFA9"/>
<accession>A0A9P3LFA9</accession>